<gene>
    <name evidence="2" type="ORF">HMPREF1866_01828</name>
</gene>
<dbReference type="InterPro" id="IPR047650">
    <property type="entry name" value="Transpos_IS110"/>
</dbReference>
<dbReference type="GO" id="GO:0006313">
    <property type="term" value="P:DNA transposition"/>
    <property type="evidence" value="ECO:0007669"/>
    <property type="project" value="InterPro"/>
</dbReference>
<dbReference type="EMBL" id="LSDA01000101">
    <property type="protein sequence ID" value="KXB56631.1"/>
    <property type="molecule type" value="Genomic_DNA"/>
</dbReference>
<dbReference type="Pfam" id="PF02371">
    <property type="entry name" value="Transposase_20"/>
    <property type="match status" value="1"/>
</dbReference>
<organism evidence="2 3">
    <name type="scientific">Lachnoanaerobaculum saburreum</name>
    <dbReference type="NCBI Taxonomy" id="467210"/>
    <lineage>
        <taxon>Bacteria</taxon>
        <taxon>Bacillati</taxon>
        <taxon>Bacillota</taxon>
        <taxon>Clostridia</taxon>
        <taxon>Lachnospirales</taxon>
        <taxon>Lachnospiraceae</taxon>
        <taxon>Lachnoanaerobaculum</taxon>
    </lineage>
</organism>
<dbReference type="GO" id="GO:0004803">
    <property type="term" value="F:transposase activity"/>
    <property type="evidence" value="ECO:0007669"/>
    <property type="project" value="InterPro"/>
</dbReference>
<evidence type="ECO:0000259" key="1">
    <source>
        <dbReference type="Pfam" id="PF02371"/>
    </source>
</evidence>
<dbReference type="GO" id="GO:0003677">
    <property type="term" value="F:DNA binding"/>
    <property type="evidence" value="ECO:0007669"/>
    <property type="project" value="InterPro"/>
</dbReference>
<reference evidence="3" key="1">
    <citation type="submission" date="2016-01" db="EMBL/GenBank/DDBJ databases">
        <authorList>
            <person name="Mitreva M."/>
            <person name="Pepin K.H."/>
            <person name="Mihindukulasuriya K.A."/>
            <person name="Fulton R."/>
            <person name="Fronick C."/>
            <person name="O'Laughlin M."/>
            <person name="Miner T."/>
            <person name="Herter B."/>
            <person name="Rosa B.A."/>
            <person name="Cordes M."/>
            <person name="Tomlinson C."/>
            <person name="Wollam A."/>
            <person name="Palsikar V.B."/>
            <person name="Mardis E.R."/>
            <person name="Wilson R.K."/>
        </authorList>
    </citation>
    <scope>NUCLEOTIDE SEQUENCE [LARGE SCALE GENOMIC DNA]</scope>
    <source>
        <strain evidence="3">DNF00896</strain>
    </source>
</reference>
<dbReference type="OrthoDB" id="9815354at2"/>
<dbReference type="PANTHER" id="PTHR33055:SF15">
    <property type="entry name" value="TRANSPOSASE-RELATED"/>
    <property type="match status" value="1"/>
</dbReference>
<dbReference type="AlphaFoldDB" id="A0A133ZMK1"/>
<dbReference type="InterPro" id="IPR003346">
    <property type="entry name" value="Transposase_20"/>
</dbReference>
<evidence type="ECO:0000313" key="3">
    <source>
        <dbReference type="Proteomes" id="UP000070394"/>
    </source>
</evidence>
<accession>A0A133ZMK1</accession>
<name>A0A133ZMK1_9FIRM</name>
<comment type="caution">
    <text evidence="2">The sequence shown here is derived from an EMBL/GenBank/DDBJ whole genome shotgun (WGS) entry which is preliminary data.</text>
</comment>
<keyword evidence="3" id="KW-1185">Reference proteome</keyword>
<evidence type="ECO:0000313" key="2">
    <source>
        <dbReference type="EMBL" id="KXB56631.1"/>
    </source>
</evidence>
<protein>
    <recommendedName>
        <fullName evidence="1">Transposase IS116/IS110/IS902 C-terminal domain-containing protein</fullName>
    </recommendedName>
</protein>
<dbReference type="RefSeq" id="WP_156431798.1">
    <property type="nucleotide sequence ID" value="NZ_KQ959835.1"/>
</dbReference>
<dbReference type="Proteomes" id="UP000070394">
    <property type="component" value="Unassembled WGS sequence"/>
</dbReference>
<feature type="non-terminal residue" evidence="2">
    <location>
        <position position="1"/>
    </location>
</feature>
<dbReference type="PANTHER" id="PTHR33055">
    <property type="entry name" value="TRANSPOSASE FOR INSERTION SEQUENCE ELEMENT IS1111A"/>
    <property type="match status" value="1"/>
</dbReference>
<dbReference type="PATRIC" id="fig|467210.3.peg.1809"/>
<dbReference type="STRING" id="467210.HMPREF1866_01828"/>
<sequence length="137" mass="15438">TNMEAFPSAKHLCSWAGLTPTNNESAGKKKSVRVSKAGCYIKPLLVQCANAVVTSKKHPEIRNRYLRLKKRRGHKKAIIAIARMLLTALYHMLKNGENYNAELYRKSYLPPVDREITVEQAIIIARNQGYKIKSATA</sequence>
<proteinExistence type="predicted"/>
<feature type="domain" description="Transposase IS116/IS110/IS902 C-terminal" evidence="1">
    <location>
        <begin position="2"/>
        <end position="65"/>
    </location>
</feature>